<keyword evidence="2" id="KW-1277">Toxin-antitoxin system</keyword>
<comment type="caution">
    <text evidence="3">The sequence shown here is derived from an EMBL/GenBank/DDBJ whole genome shotgun (WGS) entry which is preliminary data.</text>
</comment>
<dbReference type="InterPro" id="IPR022789">
    <property type="entry name" value="ParD"/>
</dbReference>
<evidence type="ECO:0000256" key="1">
    <source>
        <dbReference type="ARBA" id="ARBA00008580"/>
    </source>
</evidence>
<sequence length="80" mass="8785">MDVSLGERWECFIERAVSTGRYTSAREVICEGLRLLEQRETKLKALRETVNDSIAGGEGIDDGALDAFLEAQAAAIVRRG</sequence>
<dbReference type="EMBL" id="VWNA01000001">
    <property type="protein sequence ID" value="MQT14597.1"/>
    <property type="molecule type" value="Genomic_DNA"/>
</dbReference>
<keyword evidence="4" id="KW-1185">Reference proteome</keyword>
<dbReference type="InterPro" id="IPR038296">
    <property type="entry name" value="ParD_sf"/>
</dbReference>
<accession>A0A6A7Y8C9</accession>
<dbReference type="GO" id="GO:0006355">
    <property type="term" value="P:regulation of DNA-templated transcription"/>
    <property type="evidence" value="ECO:0007669"/>
    <property type="project" value="InterPro"/>
</dbReference>
<dbReference type="PANTHER" id="PTHR36582">
    <property type="entry name" value="ANTITOXIN PARD"/>
    <property type="match status" value="1"/>
</dbReference>
<dbReference type="PANTHER" id="PTHR36582:SF2">
    <property type="entry name" value="ANTITOXIN PARD"/>
    <property type="match status" value="1"/>
</dbReference>
<name>A0A6A7Y8C9_9HYPH</name>
<comment type="similarity">
    <text evidence="1">Belongs to the ParD antitoxin family.</text>
</comment>
<evidence type="ECO:0000256" key="2">
    <source>
        <dbReference type="ARBA" id="ARBA00022649"/>
    </source>
</evidence>
<dbReference type="NCBIfam" id="TIGR02606">
    <property type="entry name" value="antidote_CC2985"/>
    <property type="match status" value="1"/>
</dbReference>
<dbReference type="Gene3D" id="6.10.10.120">
    <property type="entry name" value="Antitoxin ParD1-like"/>
    <property type="match status" value="1"/>
</dbReference>
<dbReference type="SUPFAM" id="SSF47598">
    <property type="entry name" value="Ribbon-helix-helix"/>
    <property type="match status" value="1"/>
</dbReference>
<evidence type="ECO:0000313" key="4">
    <source>
        <dbReference type="Proteomes" id="UP000332515"/>
    </source>
</evidence>
<dbReference type="Pfam" id="PF03693">
    <property type="entry name" value="ParD_antitoxin"/>
    <property type="match status" value="1"/>
</dbReference>
<reference evidence="3 4" key="1">
    <citation type="submission" date="2019-09" db="EMBL/GenBank/DDBJ databases">
        <title>Segnochrobactrum spirostomi gen. nov., sp. nov., isolated from the ciliate Spirostomum cf. yagiui and description of a novel family, Segnochrobactraceae fam. nov. within the order Rhizobiales of the class Alphaproteobacteria.</title>
        <authorList>
            <person name="Akter S."/>
            <person name="Shazib S.U.A."/>
            <person name="Shin M.K."/>
        </authorList>
    </citation>
    <scope>NUCLEOTIDE SEQUENCE [LARGE SCALE GENOMIC DNA]</scope>
    <source>
        <strain evidence="3 4">Sp-1</strain>
    </source>
</reference>
<evidence type="ECO:0000313" key="3">
    <source>
        <dbReference type="EMBL" id="MQT14597.1"/>
    </source>
</evidence>
<protein>
    <submittedName>
        <fullName evidence="3">Type II toxin-antitoxin system ParD family antitoxin</fullName>
    </submittedName>
</protein>
<dbReference type="Proteomes" id="UP000332515">
    <property type="component" value="Unassembled WGS sequence"/>
</dbReference>
<proteinExistence type="inferred from homology"/>
<organism evidence="3 4">
    <name type="scientific">Segnochrobactrum spirostomi</name>
    <dbReference type="NCBI Taxonomy" id="2608987"/>
    <lineage>
        <taxon>Bacteria</taxon>
        <taxon>Pseudomonadati</taxon>
        <taxon>Pseudomonadota</taxon>
        <taxon>Alphaproteobacteria</taxon>
        <taxon>Hyphomicrobiales</taxon>
        <taxon>Segnochrobactraceae</taxon>
        <taxon>Segnochrobactrum</taxon>
    </lineage>
</organism>
<dbReference type="AlphaFoldDB" id="A0A6A7Y8C9"/>
<dbReference type="InterPro" id="IPR010985">
    <property type="entry name" value="Ribbon_hlx_hlx"/>
</dbReference>
<gene>
    <name evidence="3" type="ORF">F0357_18445</name>
</gene>